<dbReference type="SUPFAM" id="SSF48613">
    <property type="entry name" value="Heme oxygenase-like"/>
    <property type="match status" value="1"/>
</dbReference>
<evidence type="ECO:0000313" key="2">
    <source>
        <dbReference type="EMBL" id="SVB07109.1"/>
    </source>
</evidence>
<dbReference type="InterPro" id="IPR004305">
    <property type="entry name" value="Thiaminase-2/PQQC"/>
</dbReference>
<accession>A0A382B076</accession>
<dbReference type="Pfam" id="PF03070">
    <property type="entry name" value="TENA_THI-4"/>
    <property type="match status" value="1"/>
</dbReference>
<protein>
    <recommendedName>
        <fullName evidence="1">Thiaminase-2/PQQC domain-containing protein</fullName>
    </recommendedName>
</protein>
<dbReference type="AlphaFoldDB" id="A0A382B076"/>
<organism evidence="2">
    <name type="scientific">marine metagenome</name>
    <dbReference type="NCBI Taxonomy" id="408172"/>
    <lineage>
        <taxon>unclassified sequences</taxon>
        <taxon>metagenomes</taxon>
        <taxon>ecological metagenomes</taxon>
    </lineage>
</organism>
<sequence>MTFTVDLKEKYSGLWGDIVHHPFVNEMGIGTLPPEKFRRYFLQDYVFV</sequence>
<feature type="domain" description="Thiaminase-2/PQQC" evidence="1">
    <location>
        <begin position="12"/>
        <end position="48"/>
    </location>
</feature>
<reference evidence="2" key="1">
    <citation type="submission" date="2018-05" db="EMBL/GenBank/DDBJ databases">
        <authorList>
            <person name="Lanie J.A."/>
            <person name="Ng W.-L."/>
            <person name="Kazmierczak K.M."/>
            <person name="Andrzejewski T.M."/>
            <person name="Davidsen T.M."/>
            <person name="Wayne K.J."/>
            <person name="Tettelin H."/>
            <person name="Glass J.I."/>
            <person name="Rusch D."/>
            <person name="Podicherti R."/>
            <person name="Tsui H.-C.T."/>
            <person name="Winkler M.E."/>
        </authorList>
    </citation>
    <scope>NUCLEOTIDE SEQUENCE</scope>
</reference>
<dbReference type="EMBL" id="UINC01027597">
    <property type="protein sequence ID" value="SVB07109.1"/>
    <property type="molecule type" value="Genomic_DNA"/>
</dbReference>
<proteinExistence type="predicted"/>
<gene>
    <name evidence="2" type="ORF">METZ01_LOCUS159963</name>
</gene>
<dbReference type="InterPro" id="IPR016084">
    <property type="entry name" value="Haem_Oase-like_multi-hlx"/>
</dbReference>
<feature type="non-terminal residue" evidence="2">
    <location>
        <position position="48"/>
    </location>
</feature>
<dbReference type="Gene3D" id="1.20.910.10">
    <property type="entry name" value="Heme oxygenase-like"/>
    <property type="match status" value="1"/>
</dbReference>
<evidence type="ECO:0000259" key="1">
    <source>
        <dbReference type="Pfam" id="PF03070"/>
    </source>
</evidence>
<name>A0A382B076_9ZZZZ</name>